<dbReference type="PANTHER" id="PTHR23528:SF1">
    <property type="entry name" value="MAJOR FACILITATOR SUPERFAMILY (MFS) PROFILE DOMAIN-CONTAINING PROTEIN"/>
    <property type="match status" value="1"/>
</dbReference>
<dbReference type="GO" id="GO:0016020">
    <property type="term" value="C:membrane"/>
    <property type="evidence" value="ECO:0007669"/>
    <property type="project" value="UniProtKB-SubCell"/>
</dbReference>
<reference evidence="4 5" key="1">
    <citation type="journal article" date="2021" name="Elife">
        <title>Chloroplast acquisition without the gene transfer in kleptoplastic sea slugs, Plakobranchus ocellatus.</title>
        <authorList>
            <person name="Maeda T."/>
            <person name="Takahashi S."/>
            <person name="Yoshida T."/>
            <person name="Shimamura S."/>
            <person name="Takaki Y."/>
            <person name="Nagai Y."/>
            <person name="Toyoda A."/>
            <person name="Suzuki Y."/>
            <person name="Arimoto A."/>
            <person name="Ishii H."/>
            <person name="Satoh N."/>
            <person name="Nishiyama T."/>
            <person name="Hasebe M."/>
            <person name="Maruyama T."/>
            <person name="Minagawa J."/>
            <person name="Obokata J."/>
            <person name="Shigenobu S."/>
        </authorList>
    </citation>
    <scope>NUCLEOTIDE SEQUENCE [LARGE SCALE GENOMIC DNA]</scope>
</reference>
<feature type="transmembrane region" description="Helical" evidence="2">
    <location>
        <begin position="219"/>
        <end position="243"/>
    </location>
</feature>
<evidence type="ECO:0000313" key="4">
    <source>
        <dbReference type="EMBL" id="GFN87201.1"/>
    </source>
</evidence>
<feature type="transmembrane region" description="Helical" evidence="2">
    <location>
        <begin position="74"/>
        <end position="93"/>
    </location>
</feature>
<sequence>MAKRYVEGESAPYTELQVVEEGAPPMLPKYKIFLLNATQFGLNFMVLLLSVVVVPAQVEKLVGGTHKGRTMGGMVAGGAAVTFLVSPLIGMVSDRITLRLGKRRPVMLVGTALLCGGLLGMAVSAPEINTNGVTPVNTSVPAIGNNSKMDTLPIEYQCVVNLVERRCSPFHEEYKENTASLKGQAAPLRSSDVAAHAHGVVLPRIARYQPQKIKPVGNLGLYIVFFLLVISSQATVAVPFNALVADLSHPSQRGFNSGVMGAMILLGNVTGALAGISFTHIGVMSMFSIIIVMLVVCVLITTFSISEAQAKGDQNAQSLDCKTIFLGFWTPLKEHDFRWVFITRFLMQQGVATITGFLEYWLNDMIPLPYCWTAATSVALLLLPLLFAAAASSLIFGIVSDKTGYRKIIVALASFIMGLGSFVNAFLSGDYAYYIAGIMAFIIGLGFGAYQSVDFALVMDVLAEDADKAKDIAVWHQALVLPQAIATPLGGVVLDVFEKVNCRAGLGYIIIFILSSLYFLLSGIFVFKIRRAR</sequence>
<feature type="domain" description="Major facilitator superfamily (MFS) profile" evidence="3">
    <location>
        <begin position="336"/>
        <end position="533"/>
    </location>
</feature>
<dbReference type="InterPro" id="IPR011701">
    <property type="entry name" value="MFS"/>
</dbReference>
<accession>A0AAV3YYD3</accession>
<keyword evidence="2" id="KW-0812">Transmembrane</keyword>
<evidence type="ECO:0000256" key="1">
    <source>
        <dbReference type="ARBA" id="ARBA00004141"/>
    </source>
</evidence>
<feature type="transmembrane region" description="Helical" evidence="2">
    <location>
        <begin position="33"/>
        <end position="54"/>
    </location>
</feature>
<feature type="transmembrane region" description="Helical" evidence="2">
    <location>
        <begin position="341"/>
        <end position="362"/>
    </location>
</feature>
<dbReference type="PANTHER" id="PTHR23528">
    <property type="match status" value="1"/>
</dbReference>
<feature type="transmembrane region" description="Helical" evidence="2">
    <location>
        <begin position="374"/>
        <end position="396"/>
    </location>
</feature>
<dbReference type="CDD" id="cd06174">
    <property type="entry name" value="MFS"/>
    <property type="match status" value="1"/>
</dbReference>
<keyword evidence="2" id="KW-1133">Transmembrane helix</keyword>
<comment type="subcellular location">
    <subcellularLocation>
        <location evidence="1">Membrane</location>
        <topology evidence="1">Multi-pass membrane protein</topology>
    </subcellularLocation>
</comment>
<feature type="transmembrane region" description="Helical" evidence="2">
    <location>
        <begin position="284"/>
        <end position="305"/>
    </location>
</feature>
<feature type="transmembrane region" description="Helical" evidence="2">
    <location>
        <begin position="506"/>
        <end position="527"/>
    </location>
</feature>
<dbReference type="AlphaFoldDB" id="A0AAV3YYD3"/>
<proteinExistence type="predicted"/>
<dbReference type="Pfam" id="PF07690">
    <property type="entry name" value="MFS_1"/>
    <property type="match status" value="1"/>
</dbReference>
<protein>
    <submittedName>
        <fullName evidence="4">Permease transporter</fullName>
    </submittedName>
</protein>
<feature type="transmembrane region" description="Helical" evidence="2">
    <location>
        <begin position="408"/>
        <end position="427"/>
    </location>
</feature>
<comment type="caution">
    <text evidence="4">The sequence shown here is derived from an EMBL/GenBank/DDBJ whole genome shotgun (WGS) entry which is preliminary data.</text>
</comment>
<evidence type="ECO:0000259" key="3">
    <source>
        <dbReference type="PROSITE" id="PS50850"/>
    </source>
</evidence>
<dbReference type="InterPro" id="IPR020846">
    <property type="entry name" value="MFS_dom"/>
</dbReference>
<feature type="transmembrane region" description="Helical" evidence="2">
    <location>
        <begin position="105"/>
        <end position="125"/>
    </location>
</feature>
<feature type="transmembrane region" description="Helical" evidence="2">
    <location>
        <begin position="474"/>
        <end position="494"/>
    </location>
</feature>
<dbReference type="PROSITE" id="PS50850">
    <property type="entry name" value="MFS"/>
    <property type="match status" value="1"/>
</dbReference>
<dbReference type="SUPFAM" id="SSF103473">
    <property type="entry name" value="MFS general substrate transporter"/>
    <property type="match status" value="1"/>
</dbReference>
<dbReference type="InterPro" id="IPR036259">
    <property type="entry name" value="MFS_trans_sf"/>
</dbReference>
<keyword evidence="2" id="KW-0472">Membrane</keyword>
<dbReference type="Gene3D" id="1.20.1250.20">
    <property type="entry name" value="MFS general substrate transporter like domains"/>
    <property type="match status" value="3"/>
</dbReference>
<dbReference type="EMBL" id="BLXT01001665">
    <property type="protein sequence ID" value="GFN87201.1"/>
    <property type="molecule type" value="Genomic_DNA"/>
</dbReference>
<feature type="transmembrane region" description="Helical" evidence="2">
    <location>
        <begin position="255"/>
        <end position="278"/>
    </location>
</feature>
<dbReference type="Proteomes" id="UP000735302">
    <property type="component" value="Unassembled WGS sequence"/>
</dbReference>
<evidence type="ECO:0000256" key="2">
    <source>
        <dbReference type="SAM" id="Phobius"/>
    </source>
</evidence>
<gene>
    <name evidence="4" type="ORF">PoB_001370700</name>
</gene>
<dbReference type="GO" id="GO:0022857">
    <property type="term" value="F:transmembrane transporter activity"/>
    <property type="evidence" value="ECO:0007669"/>
    <property type="project" value="InterPro"/>
</dbReference>
<feature type="transmembrane region" description="Helical" evidence="2">
    <location>
        <begin position="433"/>
        <end position="453"/>
    </location>
</feature>
<name>A0AAV3YYD3_9GAST</name>
<organism evidence="4 5">
    <name type="scientific">Plakobranchus ocellatus</name>
    <dbReference type="NCBI Taxonomy" id="259542"/>
    <lineage>
        <taxon>Eukaryota</taxon>
        <taxon>Metazoa</taxon>
        <taxon>Spiralia</taxon>
        <taxon>Lophotrochozoa</taxon>
        <taxon>Mollusca</taxon>
        <taxon>Gastropoda</taxon>
        <taxon>Heterobranchia</taxon>
        <taxon>Euthyneura</taxon>
        <taxon>Panpulmonata</taxon>
        <taxon>Sacoglossa</taxon>
        <taxon>Placobranchoidea</taxon>
        <taxon>Plakobranchidae</taxon>
        <taxon>Plakobranchus</taxon>
    </lineage>
</organism>
<keyword evidence="5" id="KW-1185">Reference proteome</keyword>
<evidence type="ECO:0000313" key="5">
    <source>
        <dbReference type="Proteomes" id="UP000735302"/>
    </source>
</evidence>